<dbReference type="PROSITE" id="PS51352">
    <property type="entry name" value="THIOREDOXIN_2"/>
    <property type="match status" value="1"/>
</dbReference>
<dbReference type="STRING" id="6832.A0A553NNK7"/>
<keyword evidence="2" id="KW-0812">Transmembrane</keyword>
<feature type="non-terminal residue" evidence="7">
    <location>
        <position position="378"/>
    </location>
</feature>
<evidence type="ECO:0000256" key="1">
    <source>
        <dbReference type="ARBA" id="ARBA00004167"/>
    </source>
</evidence>
<sequence>DWPQAQSNLVQRDLVISWSIYFQFYAPWCGHCKKLEPIFKHVSQSLAHDPIRVARIDCTRFPSVAVEFGIRGYPTVMFLGLSLLLLGNAEAKVLELSDRFIPLRHEGMWLIKISGERETQAIRVFKDGSSTKFEEPPADLNERSSRDLPHDDFASTEIPESSGPTAPGPTEPSSIVNSSLHSWVTQERFPLFVKVTRGKFHHILSTQKLIVIAVLEQNKIGELSPEMEDFKEMVLNVIMRRKDKFQSKFQFGWTGSPEIANSVAMETLSIPNLLVVNSSSYQHYLPDDDPTKLTEEAIEIFLDGILDGAVPVYGGASYTVRLYRAYYEAKTSVIEMWKGNPALTAVLFGLPMGFFSLICYSICCADIMDAEEEDDEDE</sequence>
<dbReference type="AlphaFoldDB" id="A0A553NNK7"/>
<keyword evidence="8" id="KW-1185">Reference proteome</keyword>
<dbReference type="InterPro" id="IPR036249">
    <property type="entry name" value="Thioredoxin-like_sf"/>
</dbReference>
<keyword evidence="4" id="KW-0472">Membrane</keyword>
<dbReference type="EMBL" id="VCGU01000011">
    <property type="protein sequence ID" value="TRY67032.1"/>
    <property type="molecule type" value="Genomic_DNA"/>
</dbReference>
<dbReference type="OMA" id="KDFYSRE"/>
<reference evidence="7 8" key="1">
    <citation type="journal article" date="2018" name="Nat. Ecol. Evol.">
        <title>Genomic signatures of mitonuclear coevolution across populations of Tigriopus californicus.</title>
        <authorList>
            <person name="Barreto F.S."/>
            <person name="Watson E.T."/>
            <person name="Lima T.G."/>
            <person name="Willett C.S."/>
            <person name="Edmands S."/>
            <person name="Li W."/>
            <person name="Burton R.S."/>
        </authorList>
    </citation>
    <scope>NUCLEOTIDE SEQUENCE [LARGE SCALE GENOMIC DNA]</scope>
    <source>
        <strain evidence="7 8">San Diego</strain>
    </source>
</reference>
<feature type="non-terminal residue" evidence="7">
    <location>
        <position position="1"/>
    </location>
</feature>
<proteinExistence type="predicted"/>
<dbReference type="Gene3D" id="3.40.30.10">
    <property type="entry name" value="Glutaredoxin"/>
    <property type="match status" value="2"/>
</dbReference>
<protein>
    <recommendedName>
        <fullName evidence="6">Thioredoxin domain-containing protein</fullName>
    </recommendedName>
</protein>
<evidence type="ECO:0000256" key="5">
    <source>
        <dbReference type="SAM" id="MobiDB-lite"/>
    </source>
</evidence>
<evidence type="ECO:0000256" key="3">
    <source>
        <dbReference type="ARBA" id="ARBA00022989"/>
    </source>
</evidence>
<dbReference type="GO" id="GO:0005783">
    <property type="term" value="C:endoplasmic reticulum"/>
    <property type="evidence" value="ECO:0007669"/>
    <property type="project" value="TreeGrafter"/>
</dbReference>
<keyword evidence="3" id="KW-1133">Transmembrane helix</keyword>
<dbReference type="InterPro" id="IPR052250">
    <property type="entry name" value="PDI_TMX3"/>
</dbReference>
<dbReference type="PANTHER" id="PTHR46426">
    <property type="entry name" value="PROTEIN DISULFIDE-ISOMERASE TMX3"/>
    <property type="match status" value="1"/>
</dbReference>
<dbReference type="InterPro" id="IPR013766">
    <property type="entry name" value="Thioredoxin_domain"/>
</dbReference>
<gene>
    <name evidence="7" type="ORF">TCAL_03476</name>
</gene>
<dbReference type="Proteomes" id="UP000318571">
    <property type="component" value="Chromosome 4"/>
</dbReference>
<organism evidence="7 8">
    <name type="scientific">Tigriopus californicus</name>
    <name type="common">Marine copepod</name>
    <dbReference type="NCBI Taxonomy" id="6832"/>
    <lineage>
        <taxon>Eukaryota</taxon>
        <taxon>Metazoa</taxon>
        <taxon>Ecdysozoa</taxon>
        <taxon>Arthropoda</taxon>
        <taxon>Crustacea</taxon>
        <taxon>Multicrustacea</taxon>
        <taxon>Hexanauplia</taxon>
        <taxon>Copepoda</taxon>
        <taxon>Harpacticoida</taxon>
        <taxon>Harpacticidae</taxon>
        <taxon>Tigriopus</taxon>
    </lineage>
</organism>
<accession>A0A553NNK7</accession>
<name>A0A553NNK7_TIGCA</name>
<dbReference type="Pfam" id="PF00085">
    <property type="entry name" value="Thioredoxin"/>
    <property type="match status" value="1"/>
</dbReference>
<evidence type="ECO:0000313" key="7">
    <source>
        <dbReference type="EMBL" id="TRY67032.1"/>
    </source>
</evidence>
<feature type="domain" description="Thioredoxin" evidence="6">
    <location>
        <begin position="1"/>
        <end position="131"/>
    </location>
</feature>
<dbReference type="PRINTS" id="PR00421">
    <property type="entry name" value="THIOREDOXIN"/>
</dbReference>
<comment type="subcellular location">
    <subcellularLocation>
        <location evidence="1">Membrane</location>
        <topology evidence="1">Single-pass membrane protein</topology>
    </subcellularLocation>
</comment>
<comment type="caution">
    <text evidence="7">The sequence shown here is derived from an EMBL/GenBank/DDBJ whole genome shotgun (WGS) entry which is preliminary data.</text>
</comment>
<evidence type="ECO:0000256" key="4">
    <source>
        <dbReference type="ARBA" id="ARBA00023136"/>
    </source>
</evidence>
<dbReference type="GO" id="GO:0016020">
    <property type="term" value="C:membrane"/>
    <property type="evidence" value="ECO:0007669"/>
    <property type="project" value="UniProtKB-SubCell"/>
</dbReference>
<feature type="compositionally biased region" description="Basic and acidic residues" evidence="5">
    <location>
        <begin position="132"/>
        <end position="153"/>
    </location>
</feature>
<dbReference type="SUPFAM" id="SSF52833">
    <property type="entry name" value="Thioredoxin-like"/>
    <property type="match status" value="1"/>
</dbReference>
<evidence type="ECO:0000313" key="8">
    <source>
        <dbReference type="Proteomes" id="UP000318571"/>
    </source>
</evidence>
<dbReference type="PANTHER" id="PTHR46426:SF1">
    <property type="entry name" value="PROTEIN DISULFIDE-ISOMERASE TMX3"/>
    <property type="match status" value="1"/>
</dbReference>
<evidence type="ECO:0000256" key="2">
    <source>
        <dbReference type="ARBA" id="ARBA00022692"/>
    </source>
</evidence>
<evidence type="ECO:0000259" key="6">
    <source>
        <dbReference type="PROSITE" id="PS51352"/>
    </source>
</evidence>
<feature type="region of interest" description="Disordered" evidence="5">
    <location>
        <begin position="126"/>
        <end position="175"/>
    </location>
</feature>